<protein>
    <submittedName>
        <fullName evidence="1">Uncharacterized protein</fullName>
    </submittedName>
</protein>
<evidence type="ECO:0000313" key="1">
    <source>
        <dbReference type="EMBL" id="JAH31951.1"/>
    </source>
</evidence>
<sequence>MKINSREKRRLGLDTKNSDLTFRKCIDFGVRVSLEPENQQPQSISLHCV</sequence>
<accession>A0A0E9RRZ7</accession>
<name>A0A0E9RRZ7_ANGAN</name>
<reference evidence="1" key="1">
    <citation type="submission" date="2014-11" db="EMBL/GenBank/DDBJ databases">
        <authorList>
            <person name="Amaro Gonzalez C."/>
        </authorList>
    </citation>
    <scope>NUCLEOTIDE SEQUENCE</scope>
</reference>
<dbReference type="EMBL" id="GBXM01076626">
    <property type="protein sequence ID" value="JAH31951.1"/>
    <property type="molecule type" value="Transcribed_RNA"/>
</dbReference>
<reference evidence="1" key="2">
    <citation type="journal article" date="2015" name="Fish Shellfish Immunol.">
        <title>Early steps in the European eel (Anguilla anguilla)-Vibrio vulnificus interaction in the gills: Role of the RtxA13 toxin.</title>
        <authorList>
            <person name="Callol A."/>
            <person name="Pajuelo D."/>
            <person name="Ebbesson L."/>
            <person name="Teles M."/>
            <person name="MacKenzie S."/>
            <person name="Amaro C."/>
        </authorList>
    </citation>
    <scope>NUCLEOTIDE SEQUENCE</scope>
</reference>
<proteinExistence type="predicted"/>
<dbReference type="AlphaFoldDB" id="A0A0E9RRZ7"/>
<organism evidence="1">
    <name type="scientific">Anguilla anguilla</name>
    <name type="common">European freshwater eel</name>
    <name type="synonym">Muraena anguilla</name>
    <dbReference type="NCBI Taxonomy" id="7936"/>
    <lineage>
        <taxon>Eukaryota</taxon>
        <taxon>Metazoa</taxon>
        <taxon>Chordata</taxon>
        <taxon>Craniata</taxon>
        <taxon>Vertebrata</taxon>
        <taxon>Euteleostomi</taxon>
        <taxon>Actinopterygii</taxon>
        <taxon>Neopterygii</taxon>
        <taxon>Teleostei</taxon>
        <taxon>Anguilliformes</taxon>
        <taxon>Anguillidae</taxon>
        <taxon>Anguilla</taxon>
    </lineage>
</organism>